<organismHost>
    <name type="scientific">Paramecium bursaria</name>
    <dbReference type="NCBI Taxonomy" id="74790"/>
</organismHost>
<evidence type="ECO:0000256" key="1">
    <source>
        <dbReference type="SAM" id="Phobius"/>
    </source>
</evidence>
<gene>
    <name evidence="2" type="primary">M572R</name>
    <name evidence="2" type="ORF">MT325_M572R</name>
</gene>
<evidence type="ECO:0000313" key="2">
    <source>
        <dbReference type="EMBL" id="ABT14126.1"/>
    </source>
</evidence>
<proteinExistence type="predicted"/>
<name>A7IUV2_PBCVM</name>
<dbReference type="Proteomes" id="UP000246715">
    <property type="component" value="Segment"/>
</dbReference>
<feature type="transmembrane region" description="Helical" evidence="1">
    <location>
        <begin position="42"/>
        <end position="61"/>
    </location>
</feature>
<accession>A7IUV2</accession>
<keyword evidence="1" id="KW-1133">Transmembrane helix</keyword>
<reference evidence="2 3" key="1">
    <citation type="journal article" date="2007" name="Virology">
        <title>Sequence and annotation of the 314-kb MT325 and the 321-kb FR483 viruses that infect Chlorella Pbi.</title>
        <authorList>
            <person name="Fitzgerald L.A."/>
            <person name="Graves M.V."/>
            <person name="Li X."/>
            <person name="Feldblyum T."/>
            <person name="Hartigan J."/>
            <person name="Van Etten J.L."/>
        </authorList>
    </citation>
    <scope>NUCLEOTIDE SEQUENCE [LARGE SCALE GENOMIC DNA]</scope>
    <source>
        <strain evidence="2 3">MT325</strain>
    </source>
</reference>
<dbReference type="EMBL" id="DQ491001">
    <property type="protein sequence ID" value="ABT14126.1"/>
    <property type="molecule type" value="Genomic_DNA"/>
</dbReference>
<evidence type="ECO:0000313" key="3">
    <source>
        <dbReference type="Proteomes" id="UP000246715"/>
    </source>
</evidence>
<keyword evidence="1" id="KW-0812">Transmembrane</keyword>
<sequence length="118" mass="12884">MQKLEDIEKKYSQELLPNQVSNVLNNTQAWARRAPITAAKQAVIETLFLIMAYSAIIFLVGGDVPKVVNLFKFGFVFLLINLAARMVSDSFSDKIAIAALSGLGLKAASMLAPKIVGW</sequence>
<keyword evidence="1" id="KW-0472">Membrane</keyword>
<feature type="transmembrane region" description="Helical" evidence="1">
    <location>
        <begin position="67"/>
        <end position="84"/>
    </location>
</feature>
<organism evidence="2 3">
    <name type="scientific">Paramecium bursaria Chlorella virus MT325</name>
    <name type="common">PBCV-MT325</name>
    <dbReference type="NCBI Taxonomy" id="346932"/>
    <lineage>
        <taxon>Viruses</taxon>
        <taxon>Varidnaviria</taxon>
        <taxon>Bamfordvirae</taxon>
        <taxon>Nucleocytoviricota</taxon>
        <taxon>Megaviricetes</taxon>
        <taxon>Algavirales</taxon>
        <taxon>Phycodnaviridae</taxon>
        <taxon>Chlorovirus</taxon>
        <taxon>Chlorovirus conductrix</taxon>
        <taxon>Paramecium bursaria Chlorella virus A1</taxon>
    </lineage>
</organism>
<protein>
    <submittedName>
        <fullName evidence="2">Uncharacterized protein M572R</fullName>
    </submittedName>
</protein>